<keyword evidence="3" id="KW-1185">Reference proteome</keyword>
<dbReference type="EMBL" id="JAODUO010000536">
    <property type="protein sequence ID" value="KAK2178635.1"/>
    <property type="molecule type" value="Genomic_DNA"/>
</dbReference>
<proteinExistence type="predicted"/>
<organism evidence="2 3">
    <name type="scientific">Ridgeia piscesae</name>
    <name type="common">Tubeworm</name>
    <dbReference type="NCBI Taxonomy" id="27915"/>
    <lineage>
        <taxon>Eukaryota</taxon>
        <taxon>Metazoa</taxon>
        <taxon>Spiralia</taxon>
        <taxon>Lophotrochozoa</taxon>
        <taxon>Annelida</taxon>
        <taxon>Polychaeta</taxon>
        <taxon>Sedentaria</taxon>
        <taxon>Canalipalpata</taxon>
        <taxon>Sabellida</taxon>
        <taxon>Siboglinidae</taxon>
        <taxon>Ridgeia</taxon>
    </lineage>
</organism>
<evidence type="ECO:0000313" key="2">
    <source>
        <dbReference type="EMBL" id="KAK2178635.1"/>
    </source>
</evidence>
<accession>A0AAD9KXC3</accession>
<name>A0AAD9KXC3_RIDPI</name>
<feature type="region of interest" description="Disordered" evidence="1">
    <location>
        <begin position="81"/>
        <end position="198"/>
    </location>
</feature>
<protein>
    <submittedName>
        <fullName evidence="2">Uncharacterized protein</fullName>
    </submittedName>
</protein>
<feature type="compositionally biased region" description="Polar residues" evidence="1">
    <location>
        <begin position="162"/>
        <end position="189"/>
    </location>
</feature>
<evidence type="ECO:0000256" key="1">
    <source>
        <dbReference type="SAM" id="MobiDB-lite"/>
    </source>
</evidence>
<dbReference type="Proteomes" id="UP001209878">
    <property type="component" value="Unassembled WGS sequence"/>
</dbReference>
<reference evidence="2" key="1">
    <citation type="journal article" date="2023" name="Mol. Biol. Evol.">
        <title>Third-Generation Sequencing Reveals the Adaptive Role of the Epigenome in Three Deep-Sea Polychaetes.</title>
        <authorList>
            <person name="Perez M."/>
            <person name="Aroh O."/>
            <person name="Sun Y."/>
            <person name="Lan Y."/>
            <person name="Juniper S.K."/>
            <person name="Young C.R."/>
            <person name="Angers B."/>
            <person name="Qian P.Y."/>
        </authorList>
    </citation>
    <scope>NUCLEOTIDE SEQUENCE</scope>
    <source>
        <strain evidence="2">R07B-5</strain>
    </source>
</reference>
<gene>
    <name evidence="2" type="ORF">NP493_537g02010</name>
</gene>
<sequence>MNSSLRYLHDQMLTAFNAAAAPVPHGTRRFIYSVEVFRAMLRYQDFVDDSISRCSDDNRDYRSSLDIDIVRLPEIYNHVMSVHRSKSTTPRRPPRRRKRMLAIPGASSSDTLTPLGLASPVSPSKTKSGSRRAPPSLRVPPPQKKRNNPFGFYKHEMPRLTPTFSRSQSSKNLPVQKSLQRSKTMSSSNELKKQKKLPVIFELTSPPSRFASSRYTSSKSRLLY</sequence>
<dbReference type="AlphaFoldDB" id="A0AAD9KXC3"/>
<comment type="caution">
    <text evidence="2">The sequence shown here is derived from an EMBL/GenBank/DDBJ whole genome shotgun (WGS) entry which is preliminary data.</text>
</comment>
<evidence type="ECO:0000313" key="3">
    <source>
        <dbReference type="Proteomes" id="UP001209878"/>
    </source>
</evidence>